<name>A0ABP6DAP4_9ACTN</name>
<reference evidence="5" key="1">
    <citation type="journal article" date="2019" name="Int. J. Syst. Evol. Microbiol.">
        <title>The Global Catalogue of Microorganisms (GCM) 10K type strain sequencing project: providing services to taxonomists for standard genome sequencing and annotation.</title>
        <authorList>
            <consortium name="The Broad Institute Genomics Platform"/>
            <consortium name="The Broad Institute Genome Sequencing Center for Infectious Disease"/>
            <person name="Wu L."/>
            <person name="Ma J."/>
        </authorList>
    </citation>
    <scope>NUCLEOTIDE SEQUENCE [LARGE SCALE GENOMIC DNA]</scope>
    <source>
        <strain evidence="5">JCM 4524</strain>
    </source>
</reference>
<evidence type="ECO:0000313" key="4">
    <source>
        <dbReference type="EMBL" id="GAA2635659.1"/>
    </source>
</evidence>
<keyword evidence="3" id="KW-0812">Transmembrane</keyword>
<comment type="caution">
    <text evidence="4">The sequence shown here is derived from an EMBL/GenBank/DDBJ whole genome shotgun (WGS) entry which is preliminary data.</text>
</comment>
<keyword evidence="3" id="KW-1133">Transmembrane helix</keyword>
<dbReference type="Pfam" id="PF01066">
    <property type="entry name" value="CDP-OH_P_transf"/>
    <property type="match status" value="1"/>
</dbReference>
<gene>
    <name evidence="4" type="ORF">GCM10010307_31970</name>
</gene>
<evidence type="ECO:0000256" key="1">
    <source>
        <dbReference type="ARBA" id="ARBA00022679"/>
    </source>
</evidence>
<evidence type="ECO:0000313" key="5">
    <source>
        <dbReference type="Proteomes" id="UP001500151"/>
    </source>
</evidence>
<dbReference type="Proteomes" id="UP001500151">
    <property type="component" value="Unassembled WGS sequence"/>
</dbReference>
<dbReference type="InterPro" id="IPR048254">
    <property type="entry name" value="CDP_ALCOHOL_P_TRANSF_CS"/>
</dbReference>
<dbReference type="EMBL" id="BAAASJ010000032">
    <property type="protein sequence ID" value="GAA2635659.1"/>
    <property type="molecule type" value="Genomic_DNA"/>
</dbReference>
<evidence type="ECO:0008006" key="6">
    <source>
        <dbReference type="Google" id="ProtNLM"/>
    </source>
</evidence>
<proteinExistence type="inferred from homology"/>
<keyword evidence="1 2" id="KW-0808">Transferase</keyword>
<evidence type="ECO:0000256" key="2">
    <source>
        <dbReference type="RuleBase" id="RU003750"/>
    </source>
</evidence>
<feature type="transmembrane region" description="Helical" evidence="3">
    <location>
        <begin position="171"/>
        <end position="191"/>
    </location>
</feature>
<dbReference type="PROSITE" id="PS00379">
    <property type="entry name" value="CDP_ALCOHOL_P_TRANSF"/>
    <property type="match status" value="1"/>
</dbReference>
<dbReference type="InterPro" id="IPR043130">
    <property type="entry name" value="CDP-OH_PTrfase_TM_dom"/>
</dbReference>
<keyword evidence="5" id="KW-1185">Reference proteome</keyword>
<keyword evidence="3" id="KW-0472">Membrane</keyword>
<protein>
    <recommendedName>
        <fullName evidence="6">CDP-alcohol phosphatidyltransferase family protein</fullName>
    </recommendedName>
</protein>
<dbReference type="InterPro" id="IPR000462">
    <property type="entry name" value="CDP-OH_P_trans"/>
</dbReference>
<organism evidence="4 5">
    <name type="scientific">Streptomyces vastus</name>
    <dbReference type="NCBI Taxonomy" id="285451"/>
    <lineage>
        <taxon>Bacteria</taxon>
        <taxon>Bacillati</taxon>
        <taxon>Actinomycetota</taxon>
        <taxon>Actinomycetes</taxon>
        <taxon>Kitasatosporales</taxon>
        <taxon>Streptomycetaceae</taxon>
        <taxon>Streptomyces</taxon>
    </lineage>
</organism>
<sequence length="223" mass="24061">MEPVSEMADSRAATNVLLAELREGHLAPAAVVRFLGHAARRSLRQAARRPRAVAELTALHGVLYTLAAGRRPGRRWVAISWVVAVLHLGLLEHRTRLATADVLTLMRANLPALPGGASRGSGVLAISLDLADGRLARHQGTTSPFGENADSFADAAYWMWLTLRHEPSHTLRAAAVAAWVLPVVAVTGLALRRGTMPERPRPVLLRPAAALQAVVALRHLTRR</sequence>
<accession>A0ABP6DAP4</accession>
<evidence type="ECO:0000256" key="3">
    <source>
        <dbReference type="SAM" id="Phobius"/>
    </source>
</evidence>
<comment type="similarity">
    <text evidence="2">Belongs to the CDP-alcohol phosphatidyltransferase class-I family.</text>
</comment>
<dbReference type="Gene3D" id="1.20.120.1760">
    <property type="match status" value="1"/>
</dbReference>
<dbReference type="RefSeq" id="WP_344390694.1">
    <property type="nucleotide sequence ID" value="NZ_BAAASJ010000032.1"/>
</dbReference>